<keyword evidence="2" id="KW-1185">Reference proteome</keyword>
<reference evidence="1" key="1">
    <citation type="journal article" date="2020" name="Stud. Mycol.">
        <title>101 Dothideomycetes genomes: a test case for predicting lifestyles and emergence of pathogens.</title>
        <authorList>
            <person name="Haridas S."/>
            <person name="Albert R."/>
            <person name="Binder M."/>
            <person name="Bloem J."/>
            <person name="Labutti K."/>
            <person name="Salamov A."/>
            <person name="Andreopoulos B."/>
            <person name="Baker S."/>
            <person name="Barry K."/>
            <person name="Bills G."/>
            <person name="Bluhm B."/>
            <person name="Cannon C."/>
            <person name="Castanera R."/>
            <person name="Culley D."/>
            <person name="Daum C."/>
            <person name="Ezra D."/>
            <person name="Gonzalez J."/>
            <person name="Henrissat B."/>
            <person name="Kuo A."/>
            <person name="Liang C."/>
            <person name="Lipzen A."/>
            <person name="Lutzoni F."/>
            <person name="Magnuson J."/>
            <person name="Mondo S."/>
            <person name="Nolan M."/>
            <person name="Ohm R."/>
            <person name="Pangilinan J."/>
            <person name="Park H.-J."/>
            <person name="Ramirez L."/>
            <person name="Alfaro M."/>
            <person name="Sun H."/>
            <person name="Tritt A."/>
            <person name="Yoshinaga Y."/>
            <person name="Zwiers L.-H."/>
            <person name="Turgeon B."/>
            <person name="Goodwin S."/>
            <person name="Spatafora J."/>
            <person name="Crous P."/>
            <person name="Grigoriev I."/>
        </authorList>
    </citation>
    <scope>NUCLEOTIDE SEQUENCE</scope>
    <source>
        <strain evidence="1">CBS 119687</strain>
    </source>
</reference>
<dbReference type="RefSeq" id="XP_033528565.1">
    <property type="nucleotide sequence ID" value="XM_033666437.1"/>
</dbReference>
<accession>A0A6A6ASM9</accession>
<dbReference type="Proteomes" id="UP000799771">
    <property type="component" value="Unassembled WGS sequence"/>
</dbReference>
<dbReference type="AlphaFoldDB" id="A0A6A6ASM9"/>
<evidence type="ECO:0000313" key="2">
    <source>
        <dbReference type="Proteomes" id="UP000799771"/>
    </source>
</evidence>
<dbReference type="EMBL" id="ML977498">
    <property type="protein sequence ID" value="KAF2134178.1"/>
    <property type="molecule type" value="Genomic_DNA"/>
</dbReference>
<protein>
    <submittedName>
        <fullName evidence="1">Uncharacterized protein</fullName>
    </submittedName>
</protein>
<proteinExistence type="predicted"/>
<name>A0A6A6ASM9_9PLEO</name>
<dbReference type="OrthoDB" id="3262926at2759"/>
<dbReference type="GeneID" id="54406869"/>
<gene>
    <name evidence="1" type="ORF">P153DRAFT_353365</name>
</gene>
<sequence>MPAYNGRGLYSTGNIVDIPLCWAGKDLHDGSMYPYVYESTLPQHRLNEGKTPRPSQNEYPVWYFLTGTLARADKLQRLLKLDVEPETKLASITSLREASERQCKALVELPLYDSSHAHHHTTGTAYLVKNEREEEAMRYFKTSFFQVKRTKIRLHARTDSDEPEHVDGLVFALVGSQEILREMVSWPIAQMPNGVGSMRRTPAFIPEPAMPHRPKPYRRYPID</sequence>
<organism evidence="1 2">
    <name type="scientific">Dothidotthia symphoricarpi CBS 119687</name>
    <dbReference type="NCBI Taxonomy" id="1392245"/>
    <lineage>
        <taxon>Eukaryota</taxon>
        <taxon>Fungi</taxon>
        <taxon>Dikarya</taxon>
        <taxon>Ascomycota</taxon>
        <taxon>Pezizomycotina</taxon>
        <taxon>Dothideomycetes</taxon>
        <taxon>Pleosporomycetidae</taxon>
        <taxon>Pleosporales</taxon>
        <taxon>Dothidotthiaceae</taxon>
        <taxon>Dothidotthia</taxon>
    </lineage>
</organism>
<evidence type="ECO:0000313" key="1">
    <source>
        <dbReference type="EMBL" id="KAF2134178.1"/>
    </source>
</evidence>